<dbReference type="GO" id="GO:0031177">
    <property type="term" value="F:phosphopantetheine binding"/>
    <property type="evidence" value="ECO:0007669"/>
    <property type="project" value="InterPro"/>
</dbReference>
<evidence type="ECO:0000256" key="2">
    <source>
        <dbReference type="ARBA" id="ARBA00022553"/>
    </source>
</evidence>
<gene>
    <name evidence="4" type="ORF">JK359_12105</name>
</gene>
<evidence type="ECO:0000256" key="1">
    <source>
        <dbReference type="ARBA" id="ARBA00022450"/>
    </source>
</evidence>
<evidence type="ECO:0000259" key="3">
    <source>
        <dbReference type="PROSITE" id="PS50075"/>
    </source>
</evidence>
<dbReference type="Gene3D" id="3.30.300.30">
    <property type="match status" value="1"/>
</dbReference>
<sequence>MSGATLNGLFRETVLRHGDRPAVRDDRTNLSYRQLDRASDALAVRLRGAGVQRGDRVAYHLERGVQVFVTLLAVLKAGAAYVPVDTRYPDARRDLMITRSRPALVVTDSPDSGHLAGLGVKSIRLADLPDVGEGTEPSSGRQEPVDAADPAALLFTSGSSGTPKAVVLTHENLHQFAYDDTLPRLGPEDRVGHVSSLSFDAFHYETWCAFASGAEIVVLPTMPDLVGRDIQRELRRHRISAMLVPTMAFNHVVREDRDAFSPLRILCTGGDVILPQACRDLLAGSFSGRLFNLYGPTEATTACAAYEVRELAPDAASVPIGRPLRGATLRVLDASSRAEVGPGESGELYVAGSGVALGYLDQPELTDERFPRDPFAADGSRMYATGDLVRLDAEGQLHYLGRTDDQVKIRGYRVEPREVERTLARHGDIREVAVLPVGEGEDRHLVGLVVADGPVSLSALREYAEAALPDFMVPSALIRVPEIPATAHGKRDLDQLRHVVAEHQRRDAAYITPRDEEERYLAAIWQELLAVERAGATDDFFELGGNSLLSFRLLRRVSKELGVTLSSREVLTTSRLESLAALIRDRKEAVRP</sequence>
<dbReference type="GO" id="GO:0044550">
    <property type="term" value="P:secondary metabolite biosynthetic process"/>
    <property type="evidence" value="ECO:0007669"/>
    <property type="project" value="TreeGrafter"/>
</dbReference>
<keyword evidence="1" id="KW-0596">Phosphopantetheine</keyword>
<dbReference type="Gene3D" id="3.40.50.12780">
    <property type="entry name" value="N-terminal domain of ligase-like"/>
    <property type="match status" value="1"/>
</dbReference>
<dbReference type="GO" id="GO:0017000">
    <property type="term" value="P:antibiotic biosynthetic process"/>
    <property type="evidence" value="ECO:0007669"/>
    <property type="project" value="UniProtKB-ARBA"/>
</dbReference>
<dbReference type="GO" id="GO:0005737">
    <property type="term" value="C:cytoplasm"/>
    <property type="evidence" value="ECO:0007669"/>
    <property type="project" value="TreeGrafter"/>
</dbReference>
<reference evidence="4" key="1">
    <citation type="submission" date="2021-01" db="EMBL/GenBank/DDBJ databases">
        <title>WGS of actinomycetes isolated from Thailand.</title>
        <authorList>
            <person name="Thawai C."/>
        </authorList>
    </citation>
    <scope>NUCLEOTIDE SEQUENCE</scope>
    <source>
        <strain evidence="4">RCU-197</strain>
    </source>
</reference>
<dbReference type="InterPro" id="IPR042099">
    <property type="entry name" value="ANL_N_sf"/>
</dbReference>
<keyword evidence="5" id="KW-1185">Reference proteome</keyword>
<dbReference type="InterPro" id="IPR000873">
    <property type="entry name" value="AMP-dep_synth/lig_dom"/>
</dbReference>
<dbReference type="AlphaFoldDB" id="A0A937EGM8"/>
<dbReference type="SUPFAM" id="SSF56801">
    <property type="entry name" value="Acetyl-CoA synthetase-like"/>
    <property type="match status" value="1"/>
</dbReference>
<dbReference type="SUPFAM" id="SSF47336">
    <property type="entry name" value="ACP-like"/>
    <property type="match status" value="1"/>
</dbReference>
<dbReference type="Pfam" id="PF00550">
    <property type="entry name" value="PP-binding"/>
    <property type="match status" value="1"/>
</dbReference>
<organism evidence="4 5">
    <name type="scientific">Streptomyces actinomycinicus</name>
    <dbReference type="NCBI Taxonomy" id="1695166"/>
    <lineage>
        <taxon>Bacteria</taxon>
        <taxon>Bacillati</taxon>
        <taxon>Actinomycetota</taxon>
        <taxon>Actinomycetes</taxon>
        <taxon>Kitasatosporales</taxon>
        <taxon>Streptomycetaceae</taxon>
        <taxon>Streptomyces</taxon>
    </lineage>
</organism>
<dbReference type="InterPro" id="IPR020845">
    <property type="entry name" value="AMP-binding_CS"/>
</dbReference>
<dbReference type="Gene3D" id="1.10.1200.10">
    <property type="entry name" value="ACP-like"/>
    <property type="match status" value="1"/>
</dbReference>
<protein>
    <submittedName>
        <fullName evidence="4">Non-ribosomal peptide synthetase</fullName>
    </submittedName>
</protein>
<dbReference type="SMART" id="SM00823">
    <property type="entry name" value="PKS_PP"/>
    <property type="match status" value="1"/>
</dbReference>
<dbReference type="PANTHER" id="PTHR45527:SF1">
    <property type="entry name" value="FATTY ACID SYNTHASE"/>
    <property type="match status" value="1"/>
</dbReference>
<keyword evidence="2" id="KW-0597">Phosphoprotein</keyword>
<dbReference type="InterPro" id="IPR045851">
    <property type="entry name" value="AMP-bd_C_sf"/>
</dbReference>
<dbReference type="Pfam" id="PF13193">
    <property type="entry name" value="AMP-binding_C"/>
    <property type="match status" value="1"/>
</dbReference>
<dbReference type="InterPro" id="IPR010071">
    <property type="entry name" value="AA_adenyl_dom"/>
</dbReference>
<evidence type="ECO:0000313" key="5">
    <source>
        <dbReference type="Proteomes" id="UP000661858"/>
    </source>
</evidence>
<evidence type="ECO:0000313" key="4">
    <source>
        <dbReference type="EMBL" id="MBL1082713.1"/>
    </source>
</evidence>
<feature type="domain" description="Carrier" evidence="3">
    <location>
        <begin position="512"/>
        <end position="587"/>
    </location>
</feature>
<dbReference type="PANTHER" id="PTHR45527">
    <property type="entry name" value="NONRIBOSOMAL PEPTIDE SYNTHETASE"/>
    <property type="match status" value="1"/>
</dbReference>
<proteinExistence type="predicted"/>
<comment type="caution">
    <text evidence="4">The sequence shown here is derived from an EMBL/GenBank/DDBJ whole genome shotgun (WGS) entry which is preliminary data.</text>
</comment>
<dbReference type="Pfam" id="PF00501">
    <property type="entry name" value="AMP-binding"/>
    <property type="match status" value="1"/>
</dbReference>
<dbReference type="PROSITE" id="PS00455">
    <property type="entry name" value="AMP_BINDING"/>
    <property type="match status" value="1"/>
</dbReference>
<dbReference type="EMBL" id="JAERRK010000005">
    <property type="protein sequence ID" value="MBL1082713.1"/>
    <property type="molecule type" value="Genomic_DNA"/>
</dbReference>
<dbReference type="Proteomes" id="UP000661858">
    <property type="component" value="Unassembled WGS sequence"/>
</dbReference>
<dbReference type="InterPro" id="IPR020806">
    <property type="entry name" value="PKS_PP-bd"/>
</dbReference>
<name>A0A937EGM8_9ACTN</name>
<dbReference type="InterPro" id="IPR009081">
    <property type="entry name" value="PP-bd_ACP"/>
</dbReference>
<dbReference type="InterPro" id="IPR025110">
    <property type="entry name" value="AMP-bd_C"/>
</dbReference>
<dbReference type="PROSITE" id="PS50075">
    <property type="entry name" value="CARRIER"/>
    <property type="match status" value="1"/>
</dbReference>
<dbReference type="GO" id="GO:0043041">
    <property type="term" value="P:amino acid activation for nonribosomal peptide biosynthetic process"/>
    <property type="evidence" value="ECO:0007669"/>
    <property type="project" value="TreeGrafter"/>
</dbReference>
<accession>A0A937EGM8</accession>
<dbReference type="NCBIfam" id="TIGR01733">
    <property type="entry name" value="AA-adenyl-dom"/>
    <property type="match status" value="1"/>
</dbReference>
<dbReference type="InterPro" id="IPR036736">
    <property type="entry name" value="ACP-like_sf"/>
</dbReference>